<evidence type="ECO:0000256" key="3">
    <source>
        <dbReference type="ARBA" id="ARBA00008682"/>
    </source>
</evidence>
<dbReference type="InterPro" id="IPR011583">
    <property type="entry name" value="Chitinase_II/V-like_cat"/>
</dbReference>
<dbReference type="InterPro" id="IPR036779">
    <property type="entry name" value="LysM_dom_sf"/>
</dbReference>
<gene>
    <name evidence="19" type="ORF">FIESC28_00965</name>
</gene>
<dbReference type="PROSITE" id="PS01095">
    <property type="entry name" value="GH18_1"/>
    <property type="match status" value="1"/>
</dbReference>
<keyword evidence="11 14" id="KW-0326">Glycosidase</keyword>
<dbReference type="CDD" id="cd00118">
    <property type="entry name" value="LysM"/>
    <property type="match status" value="1"/>
</dbReference>
<dbReference type="InterPro" id="IPR018392">
    <property type="entry name" value="LysM"/>
</dbReference>
<evidence type="ECO:0000256" key="4">
    <source>
        <dbReference type="ARBA" id="ARBA00012729"/>
    </source>
</evidence>
<dbReference type="SUPFAM" id="SSF54106">
    <property type="entry name" value="LysM domain"/>
    <property type="match status" value="1"/>
</dbReference>
<feature type="chain" id="PRO_5016695829" description="chitinase" evidence="16">
    <location>
        <begin position="23"/>
        <end position="1544"/>
    </location>
</feature>
<feature type="region of interest" description="Disordered" evidence="15">
    <location>
        <begin position="306"/>
        <end position="326"/>
    </location>
</feature>
<evidence type="ECO:0000256" key="16">
    <source>
        <dbReference type="SAM" id="SignalP"/>
    </source>
</evidence>
<evidence type="ECO:0000256" key="15">
    <source>
        <dbReference type="SAM" id="MobiDB-lite"/>
    </source>
</evidence>
<dbReference type="GO" id="GO:0000272">
    <property type="term" value="P:polysaccharide catabolic process"/>
    <property type="evidence" value="ECO:0007669"/>
    <property type="project" value="UniProtKB-KW"/>
</dbReference>
<evidence type="ECO:0000256" key="10">
    <source>
        <dbReference type="ARBA" id="ARBA00023277"/>
    </source>
</evidence>
<dbReference type="PROSITE" id="PS51910">
    <property type="entry name" value="GH18_2"/>
    <property type="match status" value="1"/>
</dbReference>
<dbReference type="GeneID" id="41990412"/>
<feature type="domain" description="LysM" evidence="17">
    <location>
        <begin position="415"/>
        <end position="463"/>
    </location>
</feature>
<dbReference type="CDD" id="cd00035">
    <property type="entry name" value="ChtBD1"/>
    <property type="match status" value="1"/>
</dbReference>
<comment type="similarity">
    <text evidence="13">Belongs to the secreted LysM effector family.</text>
</comment>
<proteinExistence type="inferred from homology"/>
<dbReference type="Pfam" id="PF01476">
    <property type="entry name" value="LysM"/>
    <property type="match status" value="1"/>
</dbReference>
<dbReference type="Gene3D" id="3.10.350.10">
    <property type="entry name" value="LysM domain"/>
    <property type="match status" value="2"/>
</dbReference>
<dbReference type="PANTHER" id="PTHR47700">
    <property type="entry name" value="V CHITINASE, PUTATIVE (AFU_ORTHOLOGUE AFUA_6G13720)-RELATED"/>
    <property type="match status" value="1"/>
</dbReference>
<dbReference type="CDD" id="cd02878">
    <property type="entry name" value="GH18_zymocin_alpha"/>
    <property type="match status" value="1"/>
</dbReference>
<dbReference type="SUPFAM" id="SSF54556">
    <property type="entry name" value="Chitinase insertion domain"/>
    <property type="match status" value="1"/>
</dbReference>
<keyword evidence="8" id="KW-0146">Chitin degradation</keyword>
<evidence type="ECO:0000259" key="17">
    <source>
        <dbReference type="PROSITE" id="PS51782"/>
    </source>
</evidence>
<sequence length="1544" mass="169823">MSWARSSLFLAWLLWAATVIECAINLDGTQAVDPAGEDDPSPISDINTYHPDQHDCPLVCADYSNIHSWIPYLSVERLHRCPDPMLLKLSVSQPLDRADSTILIRSCTIESKSRSTRKNITTTVENPKKDTTLYEGGSLKTSAACIVGGTLVKDKLSLGTTRTSSGNKTLIANTMGVLQGMKAYFDEKDNCDENFLFAYHQEVVAGLYIGAGLGKRTASLALDSLSQHLGSIGSISNQTLVQLHDSGRKPDRVFGIFVDTTGDLPAVQKATLRWSQGSSAVGSGFDLSRSLSNAKVYDISGITDFPAAGEPTPTPTPMPSTSVSKEPTGLTRRLASFVNANILQKRAVCKHIPVEAGDSCAALTRRCGIRGADFVKFNPKSDLCSSLEEGDHVCCSAGDPYKPSGPKPDPDGTCATHLIKERDTCAALAKKHSVSVKDLEKWNKNTWAWTDCTDLLVGYNMCLSSGLPPMPLPQEGAACGPLVPGTKRPTDSSVSLADLNPCPLKACCSNWGFCGVFPGHCTINEPEKGGPGSKAKGSQNTCVSNCGHNIKENSGRPKQFGRIGYYEAFNFDRECLWLKARNANTDGSYTHIHWAFASIDPQTWKPVIKQGKDQWADFKKLPVKRIISFGGWADSTAPDKYAIIRNAIITNRETFATNLAKFAKDEGIDGVDIDWEYPGAEDIMVGGSPIGAKTDGLNYLRFLTTLRQKLDPDMSLSIAAPASYWYLKAFPIDRISSVVDYIVYMTYDLHGQWDYGNPNAFDECPSGKCIRSHVNMTETRNALSMITKAGVPNNKIFVGESSYGRSFHMAKAGCWKPTCEFTGSKALSDATPGRCTKEGGYISNAEIQEILLSGEGVETMYDRTSESNILLYKGDYVSYMTDNDKLERRVIWTDFNFAGTIDWAVDLQRFGNEDFNAAPSIPESGYGFCPESICSCQEEGKIRKLPKVKNKDEVWADDPFNVDLNRLCKFACKYGYCPSEVCKRKSSNSGSVDVDVDETNGVITVPPDYDEDSVKTRDENDRMCYIYRVPNDREEGLDSCKRQCQPTLDKAKEEGRTSNYGCVSWRPLDEPVVWQRQPATGLDIIGGQCSCDNYLLNLGMDMIVEALPAIGQIGCFLLMSSVKLILDIGLEFFPAGRAFTAGTADMLLTAAELINYVYPEGEDPAGAFEWWLSPCGGSDLVPDEFKQVFDILSLVPTGRSSYRTPKNIKKGSGKKGDDGNPTDRSAPRPIGGNKPPGGGKPNPTPTPKPKPLCTVPQALETQQIGVPCNTLRFVSCDKNDNTVITDMVITTMTYVANAKTTDITRTCRNEHEQACYHYSSANSNNPHWSTLLCPQSAAKPSRVRKGPKATSTWVAEHKGEGWKDESLRDTKDCDMDEWPPAYLIEKDSDTYQQAGKDRKGQRMRFLDAGHNRGAASYWRGLCFVDAIKGLTQKEFHDMVMAGKKGKWATNGNHKKTNVQVEIDIRPQFNLVYEFDQPGFVGNKLRDDGIWDNGCWPKKAAKSDPGFALLSLDEWYIKNPKAKVWDYTQKYLPKPGPGETKNGDP</sequence>
<comment type="catalytic activity">
    <reaction evidence="1">
        <text>Random endo-hydrolysis of N-acetyl-beta-D-glucosaminide (1-&gt;4)-beta-linkages in chitin and chitodextrins.</text>
        <dbReference type="EC" id="3.2.1.14"/>
    </reaction>
</comment>
<keyword evidence="9" id="KW-0843">Virulence</keyword>
<evidence type="ECO:0000256" key="2">
    <source>
        <dbReference type="ARBA" id="ARBA00004613"/>
    </source>
</evidence>
<evidence type="ECO:0000256" key="12">
    <source>
        <dbReference type="ARBA" id="ARBA00023326"/>
    </source>
</evidence>
<name>A0A366SB51_9HYPO</name>
<dbReference type="Gene3D" id="3.20.20.80">
    <property type="entry name" value="Glycosidases"/>
    <property type="match status" value="1"/>
</dbReference>
<reference evidence="19 20" key="1">
    <citation type="submission" date="2018-06" db="EMBL/GenBank/DDBJ databases">
        <title>Fusarium incarnatum-equiseti species complex species 28.</title>
        <authorList>
            <person name="Gardiner D.M."/>
        </authorList>
    </citation>
    <scope>NUCLEOTIDE SEQUENCE [LARGE SCALE GENOMIC DNA]</scope>
    <source>
        <strain evidence="19 20">FIESC_28</strain>
    </source>
</reference>
<dbReference type="EC" id="3.2.1.14" evidence="4"/>
<dbReference type="OrthoDB" id="73875at2759"/>
<dbReference type="PROSITE" id="PS51782">
    <property type="entry name" value="LYSM"/>
    <property type="match status" value="2"/>
</dbReference>
<keyword evidence="5" id="KW-0964">Secreted</keyword>
<evidence type="ECO:0000256" key="8">
    <source>
        <dbReference type="ARBA" id="ARBA00023024"/>
    </source>
</evidence>
<dbReference type="InterPro" id="IPR001579">
    <property type="entry name" value="Glyco_hydro_18_chit_AS"/>
</dbReference>
<comment type="similarity">
    <text evidence="3">Belongs to the glycosyl hydrolase 18 family. Chitinase class V subfamily.</text>
</comment>
<evidence type="ECO:0000256" key="9">
    <source>
        <dbReference type="ARBA" id="ARBA00023026"/>
    </source>
</evidence>
<accession>A0A366SB51</accession>
<dbReference type="InterPro" id="IPR053214">
    <property type="entry name" value="LysM12-like"/>
</dbReference>
<comment type="caution">
    <text evidence="19">The sequence shown here is derived from an EMBL/GenBank/DDBJ whole genome shotgun (WGS) entry which is preliminary data.</text>
</comment>
<dbReference type="Pfam" id="PF00704">
    <property type="entry name" value="Glyco_hydro_18"/>
    <property type="match status" value="1"/>
</dbReference>
<evidence type="ECO:0000313" key="20">
    <source>
        <dbReference type="Proteomes" id="UP000253153"/>
    </source>
</evidence>
<feature type="domain" description="GH18" evidence="18">
    <location>
        <begin position="560"/>
        <end position="928"/>
    </location>
</feature>
<dbReference type="PANTHER" id="PTHR47700:SF2">
    <property type="entry name" value="CHITINASE"/>
    <property type="match status" value="1"/>
</dbReference>
<evidence type="ECO:0000313" key="19">
    <source>
        <dbReference type="EMBL" id="RBR26182.1"/>
    </source>
</evidence>
<evidence type="ECO:0000256" key="7">
    <source>
        <dbReference type="ARBA" id="ARBA00022801"/>
    </source>
</evidence>
<dbReference type="GO" id="GO:0005576">
    <property type="term" value="C:extracellular region"/>
    <property type="evidence" value="ECO:0007669"/>
    <property type="project" value="UniProtKB-SubCell"/>
</dbReference>
<keyword evidence="6" id="KW-0147">Chitin-binding</keyword>
<dbReference type="GO" id="GO:0008843">
    <property type="term" value="F:endochitinase activity"/>
    <property type="evidence" value="ECO:0007669"/>
    <property type="project" value="UniProtKB-EC"/>
</dbReference>
<organism evidence="19 20">
    <name type="scientific">Fusarium coffeatum</name>
    <dbReference type="NCBI Taxonomy" id="231269"/>
    <lineage>
        <taxon>Eukaryota</taxon>
        <taxon>Fungi</taxon>
        <taxon>Dikarya</taxon>
        <taxon>Ascomycota</taxon>
        <taxon>Pezizomycotina</taxon>
        <taxon>Sordariomycetes</taxon>
        <taxon>Hypocreomycetidae</taxon>
        <taxon>Hypocreales</taxon>
        <taxon>Nectriaceae</taxon>
        <taxon>Fusarium</taxon>
        <taxon>Fusarium incarnatum-equiseti species complex</taxon>
    </lineage>
</organism>
<comment type="subcellular location">
    <subcellularLocation>
        <location evidence="2">Secreted</location>
    </subcellularLocation>
</comment>
<evidence type="ECO:0000256" key="14">
    <source>
        <dbReference type="RuleBase" id="RU000489"/>
    </source>
</evidence>
<dbReference type="SMART" id="SM00636">
    <property type="entry name" value="Glyco_18"/>
    <property type="match status" value="1"/>
</dbReference>
<dbReference type="InterPro" id="IPR029070">
    <property type="entry name" value="Chitinase_insertion_sf"/>
</dbReference>
<evidence type="ECO:0000259" key="18">
    <source>
        <dbReference type="PROSITE" id="PS51910"/>
    </source>
</evidence>
<dbReference type="SMART" id="SM00257">
    <property type="entry name" value="LysM"/>
    <property type="match status" value="1"/>
</dbReference>
<feature type="domain" description="LysM" evidence="17">
    <location>
        <begin position="350"/>
        <end position="395"/>
    </location>
</feature>
<dbReference type="RefSeq" id="XP_031020773.1">
    <property type="nucleotide sequence ID" value="XM_031155116.1"/>
</dbReference>
<evidence type="ECO:0000256" key="1">
    <source>
        <dbReference type="ARBA" id="ARBA00000822"/>
    </source>
</evidence>
<evidence type="ECO:0000256" key="5">
    <source>
        <dbReference type="ARBA" id="ARBA00022525"/>
    </source>
</evidence>
<dbReference type="SUPFAM" id="SSF51445">
    <property type="entry name" value="(Trans)glycosidases"/>
    <property type="match status" value="1"/>
</dbReference>
<keyword evidence="7 14" id="KW-0378">Hydrolase</keyword>
<dbReference type="InterPro" id="IPR001223">
    <property type="entry name" value="Glyco_hydro18_cat"/>
</dbReference>
<keyword evidence="10" id="KW-0119">Carbohydrate metabolism</keyword>
<dbReference type="EMBL" id="QKXC01000025">
    <property type="protein sequence ID" value="RBR26182.1"/>
    <property type="molecule type" value="Genomic_DNA"/>
</dbReference>
<keyword evidence="12" id="KW-0624">Polysaccharide degradation</keyword>
<dbReference type="GO" id="GO:0008061">
    <property type="term" value="F:chitin binding"/>
    <property type="evidence" value="ECO:0007669"/>
    <property type="project" value="UniProtKB-KW"/>
</dbReference>
<dbReference type="GO" id="GO:0006032">
    <property type="term" value="P:chitin catabolic process"/>
    <property type="evidence" value="ECO:0007669"/>
    <property type="project" value="UniProtKB-KW"/>
</dbReference>
<evidence type="ECO:0000256" key="13">
    <source>
        <dbReference type="ARBA" id="ARBA00044955"/>
    </source>
</evidence>
<feature type="signal peptide" evidence="16">
    <location>
        <begin position="1"/>
        <end position="22"/>
    </location>
</feature>
<evidence type="ECO:0000256" key="11">
    <source>
        <dbReference type="ARBA" id="ARBA00023295"/>
    </source>
</evidence>
<protein>
    <recommendedName>
        <fullName evidence="4">chitinase</fullName>
        <ecNumber evidence="4">3.2.1.14</ecNumber>
    </recommendedName>
</protein>
<keyword evidence="20" id="KW-1185">Reference proteome</keyword>
<dbReference type="Gene3D" id="3.10.50.10">
    <property type="match status" value="1"/>
</dbReference>
<keyword evidence="16" id="KW-0732">Signal</keyword>
<dbReference type="Proteomes" id="UP000253153">
    <property type="component" value="Unassembled WGS sequence"/>
</dbReference>
<dbReference type="SUPFAM" id="SSF57016">
    <property type="entry name" value="Plant lectins/antimicrobial peptides"/>
    <property type="match status" value="1"/>
</dbReference>
<evidence type="ECO:0000256" key="6">
    <source>
        <dbReference type="ARBA" id="ARBA00022669"/>
    </source>
</evidence>
<dbReference type="InterPro" id="IPR017853">
    <property type="entry name" value="GH"/>
</dbReference>
<feature type="region of interest" description="Disordered" evidence="15">
    <location>
        <begin position="1202"/>
        <end position="1253"/>
    </location>
</feature>
<dbReference type="InterPro" id="IPR036861">
    <property type="entry name" value="Endochitinase-like_sf"/>
</dbReference>